<proteinExistence type="predicted"/>
<dbReference type="InterPro" id="IPR008686">
    <property type="entry name" value="RNA_pol_mitovir"/>
</dbReference>
<feature type="region of interest" description="Disordered" evidence="1">
    <location>
        <begin position="1"/>
        <end position="66"/>
    </location>
</feature>
<keyword evidence="2" id="KW-0812">Transmembrane</keyword>
<evidence type="ECO:0000256" key="1">
    <source>
        <dbReference type="SAM" id="MobiDB-lite"/>
    </source>
</evidence>
<dbReference type="AlphaFoldDB" id="A0A8J5CQH6"/>
<dbReference type="InterPro" id="IPR043502">
    <property type="entry name" value="DNA/RNA_pol_sf"/>
</dbReference>
<evidence type="ECO:0008006" key="5">
    <source>
        <dbReference type="Google" id="ProtNLM"/>
    </source>
</evidence>
<feature type="transmembrane region" description="Helical" evidence="2">
    <location>
        <begin position="350"/>
        <end position="372"/>
    </location>
</feature>
<dbReference type="PANTHER" id="PTHR34456">
    <property type="entry name" value="MITOVIRUS RNA-DEPENDENT RNA POLYMERASE"/>
    <property type="match status" value="1"/>
</dbReference>
<evidence type="ECO:0000256" key="2">
    <source>
        <dbReference type="SAM" id="Phobius"/>
    </source>
</evidence>
<name>A0A8J5CQH6_ZINOF</name>
<dbReference type="PANTHER" id="PTHR34456:SF13">
    <property type="entry name" value="REVERSE TRANSCRIPTASE DOMAIN-CONTAINING PROTEIN"/>
    <property type="match status" value="1"/>
</dbReference>
<evidence type="ECO:0000313" key="4">
    <source>
        <dbReference type="Proteomes" id="UP000734854"/>
    </source>
</evidence>
<keyword evidence="4" id="KW-1185">Reference proteome</keyword>
<accession>A0A8J5CQH6</accession>
<gene>
    <name evidence="3" type="ORF">ZIOFF_075119</name>
</gene>
<protein>
    <recommendedName>
        <fullName evidence="5">RNA-dependent RNA polymerase</fullName>
    </recommendedName>
</protein>
<keyword evidence="2" id="KW-1133">Transmembrane helix</keyword>
<comment type="caution">
    <text evidence="3">The sequence shown here is derived from an EMBL/GenBank/DDBJ whole genome shotgun (WGS) entry which is preliminary data.</text>
</comment>
<organism evidence="3 4">
    <name type="scientific">Zingiber officinale</name>
    <name type="common">Ginger</name>
    <name type="synonym">Amomum zingiber</name>
    <dbReference type="NCBI Taxonomy" id="94328"/>
    <lineage>
        <taxon>Eukaryota</taxon>
        <taxon>Viridiplantae</taxon>
        <taxon>Streptophyta</taxon>
        <taxon>Embryophyta</taxon>
        <taxon>Tracheophyta</taxon>
        <taxon>Spermatophyta</taxon>
        <taxon>Magnoliopsida</taxon>
        <taxon>Liliopsida</taxon>
        <taxon>Zingiberales</taxon>
        <taxon>Zingiberaceae</taxon>
        <taxon>Zingiber</taxon>
    </lineage>
</organism>
<dbReference type="Pfam" id="PF05919">
    <property type="entry name" value="Mitovir_RNA_pol"/>
    <property type="match status" value="1"/>
</dbReference>
<dbReference type="EMBL" id="JACMSC010000092">
    <property type="protein sequence ID" value="KAG6467074.1"/>
    <property type="molecule type" value="Genomic_DNA"/>
</dbReference>
<evidence type="ECO:0000313" key="3">
    <source>
        <dbReference type="EMBL" id="KAG6467074.1"/>
    </source>
</evidence>
<reference evidence="3 4" key="1">
    <citation type="submission" date="2020-08" db="EMBL/GenBank/DDBJ databases">
        <title>Plant Genome Project.</title>
        <authorList>
            <person name="Zhang R.-G."/>
        </authorList>
    </citation>
    <scope>NUCLEOTIDE SEQUENCE [LARGE SCALE GENOMIC DNA]</scope>
    <source>
        <tissue evidence="3">Rhizome</tissue>
    </source>
</reference>
<dbReference type="Proteomes" id="UP000734854">
    <property type="component" value="Unassembled WGS sequence"/>
</dbReference>
<keyword evidence="2" id="KW-0472">Membrane</keyword>
<dbReference type="SUPFAM" id="SSF56672">
    <property type="entry name" value="DNA/RNA polymerases"/>
    <property type="match status" value="1"/>
</dbReference>
<sequence length="673" mass="77153">MKGKKTERHLPGKEDDGMARTVKERTETKRYERRREYRNRTTDASKSSTEREMPATEDHRSECQRSPLQTRGVNARYRIEWKTRGRNGVNARKGCRGVNCGPQESIEGFPLPLSLRTELRGYHPATPTSSSRDFFPHICQWRGVNLEDRGRTGVNLEDRERTAEGLKAISVSIPLQFSSTVLYRLYIPDLVSRELVMGMTWTPTWKSVPNDNKGLLANRGMKGKDTIFTCLKYEIASVGVEVLELGWRAVKYDSLWLSDPSVGEPLWCSPGRLAAVLSGGGKRRIFIIGNFIKQRLFRPIHDWSMEILRSLPCDGTFNQSKPIERLVRAKASKVYSFDLSSATDRYPMRALFYLIWSIFGSIPAAAIVRHLAEGAILIKPPYTWRKRYIKFNTGQPLGYYGCWSLFSLSHHCMVWMAAANVDGRYRQKPFTDYALLGDDIVIINPAVAKEYKRIMVKLGVSISEGKSLVSSNGSFEFAKQFWVKRGQVNLSPVSAPAVLAARSFIGLTQLGLKYKVSKNVILRLNGVGFRTRSRLSSWTLLSRKTKRLLTIVDKSLNFNQLPLQFWFGRGNPINPYYKGIIIADALRKYKFKDLVTVPEEYWKDDERQYNTVESTLYRSWIEDWLKWVKWYCEVMNGTDTGKLELMYWSIGGSSDNIWTSHYGCSLTSFPLKR</sequence>
<feature type="compositionally biased region" description="Basic and acidic residues" evidence="1">
    <location>
        <begin position="8"/>
        <end position="63"/>
    </location>
</feature>